<proteinExistence type="predicted"/>
<sequence>MNQMKPIDRENKTKENNFLLSMGREQNKTTSIGTKNNRWKGIENIVGYLFLIILSTIFLYRIIQLFTILKNYPWKANFKEEEKILHEKENIEKLLLWNDRFHKEIINEIYPANLVAAVCFSSVPGLQIEQFHMELLDTSRRIKCTLKVRSEDPNSMETLGFYCALVSLAFEKSVGKKIKFEFSNIELPKEKKEQIRATLTCFLSKEDLR</sequence>
<dbReference type="AlphaFoldDB" id="A0A516TMI4"/>
<keyword evidence="1" id="KW-0472">Membrane</keyword>
<name>A0A516TMI4_9BACT</name>
<feature type="transmembrane region" description="Helical" evidence="1">
    <location>
        <begin position="45"/>
        <end position="63"/>
    </location>
</feature>
<accession>A0A516TMI4</accession>
<keyword evidence="1" id="KW-0812">Transmembrane</keyword>
<protein>
    <recommendedName>
        <fullName evidence="4">Transmembrane protein</fullName>
    </recommendedName>
</protein>
<evidence type="ECO:0000256" key="1">
    <source>
        <dbReference type="SAM" id="Phobius"/>
    </source>
</evidence>
<evidence type="ECO:0008006" key="4">
    <source>
        <dbReference type="Google" id="ProtNLM"/>
    </source>
</evidence>
<dbReference type="EMBL" id="CP037899">
    <property type="protein sequence ID" value="QDQ42384.1"/>
    <property type="molecule type" value="Genomic_DNA"/>
</dbReference>
<keyword evidence="1" id="KW-1133">Transmembrane helix</keyword>
<gene>
    <name evidence="2" type="ORF">kam1_1156</name>
</gene>
<organism evidence="2 3">
    <name type="scientific">Methylacidiphilum kamchatkense Kam1</name>
    <dbReference type="NCBI Taxonomy" id="1202785"/>
    <lineage>
        <taxon>Bacteria</taxon>
        <taxon>Pseudomonadati</taxon>
        <taxon>Verrucomicrobiota</taxon>
        <taxon>Methylacidiphilae</taxon>
        <taxon>Methylacidiphilales</taxon>
        <taxon>Methylacidiphilaceae</taxon>
        <taxon>Methylacidiphilum (ex Ratnadevi et al. 2023)</taxon>
    </lineage>
</organism>
<dbReference type="Proteomes" id="UP000315925">
    <property type="component" value="Chromosome"/>
</dbReference>
<dbReference type="KEGG" id="mkc:kam1_1156"/>
<evidence type="ECO:0000313" key="3">
    <source>
        <dbReference type="Proteomes" id="UP000315925"/>
    </source>
</evidence>
<evidence type="ECO:0000313" key="2">
    <source>
        <dbReference type="EMBL" id="QDQ42384.1"/>
    </source>
</evidence>
<dbReference type="STRING" id="1202785.A946_09885"/>
<reference evidence="3" key="1">
    <citation type="submission" date="2019-03" db="EMBL/GenBank/DDBJ databases">
        <title>Complete genome of Methylacidiphilum kamchatkense Kam1.</title>
        <authorList>
            <person name="Kruse T."/>
            <person name="Murarilal Ratnadevi C."/>
            <person name="Erikstad H.-A."/>
            <person name="Birkeland N.-K."/>
        </authorList>
    </citation>
    <scope>NUCLEOTIDE SEQUENCE [LARGE SCALE GENOMIC DNA]</scope>
    <source>
        <strain evidence="3">kam1</strain>
    </source>
</reference>